<evidence type="ECO:0000313" key="2">
    <source>
        <dbReference type="EMBL" id="CAG9825786.1"/>
    </source>
</evidence>
<feature type="compositionally biased region" description="Basic residues" evidence="1">
    <location>
        <begin position="20"/>
        <end position="31"/>
    </location>
</feature>
<sequence length="168" mass="18917">MASSGDDGSDVSDSEVPVTPKKKSKFQQNYKKRTQRFRSEWESTFKWVKADQKSKTKAYCKECNTTLASELYILKYHDACKRHKANPEAKRSNTTVLTNFTPTIRNNNVAVAEIKIAGFFAEHNLSFSVVDHLIPLLKEIAPDSAVINDMQIGRTKLTALVKNVVGLH</sequence>
<dbReference type="PANTHER" id="PTHR37162">
    <property type="entry name" value="HAT FAMILY DIMERISATION DOMAINCONTAINING PROTEIN-RELATED"/>
    <property type="match status" value="1"/>
</dbReference>
<dbReference type="AlphaFoldDB" id="A0A9N9SN46"/>
<keyword evidence="3" id="KW-1185">Reference proteome</keyword>
<dbReference type="OrthoDB" id="6763181at2759"/>
<proteinExistence type="predicted"/>
<dbReference type="Proteomes" id="UP001153737">
    <property type="component" value="Chromosome 9"/>
</dbReference>
<dbReference type="PANTHER" id="PTHR37162:SF1">
    <property type="entry name" value="BED-TYPE DOMAIN-CONTAINING PROTEIN"/>
    <property type="match status" value="1"/>
</dbReference>
<reference evidence="2" key="1">
    <citation type="submission" date="2022-01" db="EMBL/GenBank/DDBJ databases">
        <authorList>
            <person name="King R."/>
        </authorList>
    </citation>
    <scope>NUCLEOTIDE SEQUENCE</scope>
</reference>
<feature type="region of interest" description="Disordered" evidence="1">
    <location>
        <begin position="1"/>
        <end position="31"/>
    </location>
</feature>
<evidence type="ECO:0000313" key="3">
    <source>
        <dbReference type="Proteomes" id="UP001153737"/>
    </source>
</evidence>
<gene>
    <name evidence="2" type="ORF">PHAECO_LOCUS12801</name>
</gene>
<dbReference type="EMBL" id="OU896715">
    <property type="protein sequence ID" value="CAG9825786.1"/>
    <property type="molecule type" value="Genomic_DNA"/>
</dbReference>
<organism evidence="2 3">
    <name type="scientific">Phaedon cochleariae</name>
    <name type="common">Mustard beetle</name>
    <dbReference type="NCBI Taxonomy" id="80249"/>
    <lineage>
        <taxon>Eukaryota</taxon>
        <taxon>Metazoa</taxon>
        <taxon>Ecdysozoa</taxon>
        <taxon>Arthropoda</taxon>
        <taxon>Hexapoda</taxon>
        <taxon>Insecta</taxon>
        <taxon>Pterygota</taxon>
        <taxon>Neoptera</taxon>
        <taxon>Endopterygota</taxon>
        <taxon>Coleoptera</taxon>
        <taxon>Polyphaga</taxon>
        <taxon>Cucujiformia</taxon>
        <taxon>Chrysomeloidea</taxon>
        <taxon>Chrysomelidae</taxon>
        <taxon>Chrysomelinae</taxon>
        <taxon>Chrysomelini</taxon>
        <taxon>Phaedon</taxon>
    </lineage>
</organism>
<name>A0A9N9SN46_PHACE</name>
<protein>
    <submittedName>
        <fullName evidence="2">Uncharacterized protein</fullName>
    </submittedName>
</protein>
<accession>A0A9N9SN46</accession>
<evidence type="ECO:0000256" key="1">
    <source>
        <dbReference type="SAM" id="MobiDB-lite"/>
    </source>
</evidence>
<reference evidence="2" key="2">
    <citation type="submission" date="2022-10" db="EMBL/GenBank/DDBJ databases">
        <authorList>
            <consortium name="ENA_rothamsted_submissions"/>
            <consortium name="culmorum"/>
            <person name="King R."/>
        </authorList>
    </citation>
    <scope>NUCLEOTIDE SEQUENCE</scope>
</reference>